<accession>A0A0G1WH93</accession>
<gene>
    <name evidence="1" type="ORF">UY19_C0010G0021</name>
</gene>
<evidence type="ECO:0000313" key="1">
    <source>
        <dbReference type="EMBL" id="KKU89688.1"/>
    </source>
</evidence>
<protein>
    <submittedName>
        <fullName evidence="1">Uncharacterized protein</fullName>
    </submittedName>
</protein>
<dbReference type="EMBL" id="LCPB01000010">
    <property type="protein sequence ID" value="KKU89688.1"/>
    <property type="molecule type" value="Genomic_DNA"/>
</dbReference>
<comment type="caution">
    <text evidence="1">The sequence shown here is derived from an EMBL/GenBank/DDBJ whole genome shotgun (WGS) entry which is preliminary data.</text>
</comment>
<dbReference type="Proteomes" id="UP000033882">
    <property type="component" value="Unassembled WGS sequence"/>
</dbReference>
<proteinExistence type="predicted"/>
<dbReference type="AlphaFoldDB" id="A0A0G1WH93"/>
<name>A0A0G1WH93_9BACT</name>
<evidence type="ECO:0000313" key="2">
    <source>
        <dbReference type="Proteomes" id="UP000033882"/>
    </source>
</evidence>
<organism evidence="1 2">
    <name type="scientific">Candidatus Wolfebacteria bacterium GW2011_GWA2_47_9b</name>
    <dbReference type="NCBI Taxonomy" id="1619005"/>
    <lineage>
        <taxon>Bacteria</taxon>
        <taxon>Candidatus Wolfeibacteriota</taxon>
    </lineage>
</organism>
<reference evidence="1 2" key="1">
    <citation type="journal article" date="2015" name="Nature">
        <title>rRNA introns, odd ribosomes, and small enigmatic genomes across a large radiation of phyla.</title>
        <authorList>
            <person name="Brown C.T."/>
            <person name="Hug L.A."/>
            <person name="Thomas B.C."/>
            <person name="Sharon I."/>
            <person name="Castelle C.J."/>
            <person name="Singh A."/>
            <person name="Wilkins M.J."/>
            <person name="Williams K.H."/>
            <person name="Banfield J.F."/>
        </authorList>
    </citation>
    <scope>NUCLEOTIDE SEQUENCE [LARGE SCALE GENOMIC DNA]</scope>
</reference>
<sequence length="258" mass="29420">MESIPGKSEKGESNEEKFERLSRLVEQTDLTQFAEENERGLMQRAEQSAIALIRQSEGDPHIFLTLLKSFDPELEVIRDSAFMEAVKEISGFAGAAFIEKKTIEKVKEILQTILEHLRLGNAEGLSEDLKKPVEKFLKSPKGIDYFIDKFQAGLDQLEGLKIAIVFPTESKENIRLLYHEGIHAVQDAVGFYPTRMMKATMVAKDSKEYMRLKYLLELQDNKVIIEAQKSGLIKISERGILTELEAFRLNLDEIKKNL</sequence>